<dbReference type="Proteomes" id="UP000606653">
    <property type="component" value="Unassembled WGS sequence"/>
</dbReference>
<feature type="transmembrane region" description="Helical" evidence="1">
    <location>
        <begin position="12"/>
        <end position="31"/>
    </location>
</feature>
<organism evidence="3 4">
    <name type="scientific">Saccharibacillus kuerlensis</name>
    <dbReference type="NCBI Taxonomy" id="459527"/>
    <lineage>
        <taxon>Bacteria</taxon>
        <taxon>Bacillati</taxon>
        <taxon>Bacillota</taxon>
        <taxon>Bacilli</taxon>
        <taxon>Bacillales</taxon>
        <taxon>Paenibacillaceae</taxon>
        <taxon>Saccharibacillus</taxon>
    </lineage>
</organism>
<keyword evidence="1" id="KW-0472">Membrane</keyword>
<evidence type="ECO:0000259" key="2">
    <source>
        <dbReference type="Pfam" id="PF06713"/>
    </source>
</evidence>
<evidence type="ECO:0000313" key="4">
    <source>
        <dbReference type="Proteomes" id="UP000606653"/>
    </source>
</evidence>
<dbReference type="EMBL" id="BMLN01000008">
    <property type="protein sequence ID" value="GGO03927.1"/>
    <property type="molecule type" value="Genomic_DNA"/>
</dbReference>
<dbReference type="Pfam" id="PF06713">
    <property type="entry name" value="bPH_4"/>
    <property type="match status" value="1"/>
</dbReference>
<feature type="transmembrane region" description="Helical" evidence="1">
    <location>
        <begin position="37"/>
        <end position="56"/>
    </location>
</feature>
<reference evidence="4" key="1">
    <citation type="journal article" date="2019" name="Int. J. Syst. Evol. Microbiol.">
        <title>The Global Catalogue of Microorganisms (GCM) 10K type strain sequencing project: providing services to taxonomists for standard genome sequencing and annotation.</title>
        <authorList>
            <consortium name="The Broad Institute Genomics Platform"/>
            <consortium name="The Broad Institute Genome Sequencing Center for Infectious Disease"/>
            <person name="Wu L."/>
            <person name="Ma J."/>
        </authorList>
    </citation>
    <scope>NUCLEOTIDE SEQUENCE [LARGE SCALE GENOMIC DNA]</scope>
    <source>
        <strain evidence="4">CGMCC 1.6964</strain>
    </source>
</reference>
<evidence type="ECO:0000313" key="3">
    <source>
        <dbReference type="EMBL" id="GGO03927.1"/>
    </source>
</evidence>
<feature type="domain" description="Uncharacterized protein YyaB-like PH" evidence="2">
    <location>
        <begin position="57"/>
        <end position="129"/>
    </location>
</feature>
<dbReference type="InterPro" id="IPR009589">
    <property type="entry name" value="PH_YyaB-like"/>
</dbReference>
<keyword evidence="1" id="KW-0812">Transmembrane</keyword>
<proteinExistence type="predicted"/>
<keyword evidence="4" id="KW-1185">Reference proteome</keyword>
<protein>
    <recommendedName>
        <fullName evidence="2">Uncharacterized protein YyaB-like PH domain-containing protein</fullName>
    </recommendedName>
</protein>
<gene>
    <name evidence="3" type="ORF">GCM10010969_28620</name>
</gene>
<evidence type="ECO:0000256" key="1">
    <source>
        <dbReference type="SAM" id="Phobius"/>
    </source>
</evidence>
<keyword evidence="1" id="KW-1133">Transmembrane helix</keyword>
<dbReference type="RefSeq" id="WP_018976498.1">
    <property type="nucleotide sequence ID" value="NZ_BMLN01000008.1"/>
</dbReference>
<name>A0ABQ2L541_9BACL</name>
<comment type="caution">
    <text evidence="3">The sequence shown here is derived from an EMBL/GenBank/DDBJ whole genome shotgun (WGS) entry which is preliminary data.</text>
</comment>
<sequence length="148" mass="17195">MNRYKSEKDAFFFVLNWSIIIILLILVWMGLSSGGSLLFIPIWLLILMFVVSTWYMTNYEIDKAHLHVRSGPLNWNIPIDRIEKVRRKRSFNSGPAHARERLEIIYSGGSILISPLQEEQFLKELKAINRKIEIDVPNVKKEAPTPSN</sequence>
<accession>A0ABQ2L541</accession>